<dbReference type="CDD" id="cd14014">
    <property type="entry name" value="STKc_PknB_like"/>
    <property type="match status" value="1"/>
</dbReference>
<evidence type="ECO:0000259" key="7">
    <source>
        <dbReference type="PROSITE" id="PS50011"/>
    </source>
</evidence>
<reference evidence="8" key="1">
    <citation type="submission" date="2021-12" db="EMBL/GenBank/DDBJ databases">
        <title>Discovery of the Pendulisporaceae a myxobacterial family with distinct sporulation behavior and unique specialized metabolism.</title>
        <authorList>
            <person name="Garcia R."/>
            <person name="Popoff A."/>
            <person name="Bader C.D."/>
            <person name="Loehr J."/>
            <person name="Walesch S."/>
            <person name="Walt C."/>
            <person name="Boldt J."/>
            <person name="Bunk B."/>
            <person name="Haeckl F.J.F.P.J."/>
            <person name="Gunesch A.P."/>
            <person name="Birkelbach J."/>
            <person name="Nuebel U."/>
            <person name="Pietschmann T."/>
            <person name="Bach T."/>
            <person name="Mueller R."/>
        </authorList>
    </citation>
    <scope>NUCLEOTIDE SEQUENCE</scope>
    <source>
        <strain evidence="8">MSr11367</strain>
    </source>
</reference>
<dbReference type="Gene3D" id="3.30.200.20">
    <property type="entry name" value="Phosphorylase Kinase, domain 1"/>
    <property type="match status" value="1"/>
</dbReference>
<dbReference type="PANTHER" id="PTHR43289">
    <property type="entry name" value="MITOGEN-ACTIVATED PROTEIN KINASE KINASE KINASE 20-RELATED"/>
    <property type="match status" value="1"/>
</dbReference>
<dbReference type="EMBL" id="CP089983">
    <property type="protein sequence ID" value="WXB08431.1"/>
    <property type="molecule type" value="Genomic_DNA"/>
</dbReference>
<evidence type="ECO:0000256" key="5">
    <source>
        <dbReference type="SAM" id="MobiDB-lite"/>
    </source>
</evidence>
<feature type="region of interest" description="Disordered" evidence="5">
    <location>
        <begin position="343"/>
        <end position="438"/>
    </location>
</feature>
<feature type="compositionally biased region" description="Basic and acidic residues" evidence="5">
    <location>
        <begin position="384"/>
        <end position="397"/>
    </location>
</feature>
<keyword evidence="1" id="KW-0808">Transferase</keyword>
<dbReference type="PROSITE" id="PS50011">
    <property type="entry name" value="PROTEIN_KINASE_DOM"/>
    <property type="match status" value="1"/>
</dbReference>
<feature type="compositionally biased region" description="Low complexity" evidence="5">
    <location>
        <begin position="526"/>
        <end position="546"/>
    </location>
</feature>
<evidence type="ECO:0000313" key="8">
    <source>
        <dbReference type="EMBL" id="WXB08431.1"/>
    </source>
</evidence>
<keyword evidence="2" id="KW-0547">Nucleotide-binding</keyword>
<organism evidence="8 9">
    <name type="scientific">Pendulispora rubella</name>
    <dbReference type="NCBI Taxonomy" id="2741070"/>
    <lineage>
        <taxon>Bacteria</taxon>
        <taxon>Pseudomonadati</taxon>
        <taxon>Myxococcota</taxon>
        <taxon>Myxococcia</taxon>
        <taxon>Myxococcales</taxon>
        <taxon>Sorangiineae</taxon>
        <taxon>Pendulisporaceae</taxon>
        <taxon>Pendulispora</taxon>
    </lineage>
</organism>
<dbReference type="Gene3D" id="1.10.510.10">
    <property type="entry name" value="Transferase(Phosphotransferase) domain 1"/>
    <property type="match status" value="1"/>
</dbReference>
<dbReference type="PANTHER" id="PTHR43289:SF30">
    <property type="entry name" value="NON-SPECIFIC SERINE_THREONINE PROTEIN KINASE"/>
    <property type="match status" value="1"/>
</dbReference>
<name>A0ABZ2LF76_9BACT</name>
<dbReference type="GO" id="GO:0004674">
    <property type="term" value="F:protein serine/threonine kinase activity"/>
    <property type="evidence" value="ECO:0007669"/>
    <property type="project" value="UniProtKB-KW"/>
</dbReference>
<dbReference type="Pfam" id="PF00069">
    <property type="entry name" value="Pkinase"/>
    <property type="match status" value="1"/>
</dbReference>
<gene>
    <name evidence="8" type="ORF">LVJ94_14440</name>
</gene>
<dbReference type="RefSeq" id="WP_394838104.1">
    <property type="nucleotide sequence ID" value="NZ_CP089929.1"/>
</dbReference>
<dbReference type="SUPFAM" id="SSF56112">
    <property type="entry name" value="Protein kinase-like (PK-like)"/>
    <property type="match status" value="1"/>
</dbReference>
<keyword evidence="6" id="KW-1133">Transmembrane helix</keyword>
<feature type="domain" description="Protein kinase" evidence="7">
    <location>
        <begin position="26"/>
        <end position="321"/>
    </location>
</feature>
<evidence type="ECO:0000256" key="4">
    <source>
        <dbReference type="ARBA" id="ARBA00022840"/>
    </source>
</evidence>
<evidence type="ECO:0000256" key="1">
    <source>
        <dbReference type="ARBA" id="ARBA00022679"/>
    </source>
</evidence>
<feature type="region of interest" description="Disordered" evidence="5">
    <location>
        <begin position="526"/>
        <end position="547"/>
    </location>
</feature>
<dbReference type="PROSITE" id="PS00108">
    <property type="entry name" value="PROTEIN_KINASE_ST"/>
    <property type="match status" value="1"/>
</dbReference>
<accession>A0ABZ2LF76</accession>
<protein>
    <submittedName>
        <fullName evidence="8">Serine/threonine protein kinase</fullName>
    </submittedName>
</protein>
<evidence type="ECO:0000256" key="2">
    <source>
        <dbReference type="ARBA" id="ARBA00022741"/>
    </source>
</evidence>
<sequence>MARESFMGRVPYDYEFKAGEVLVDRYRIDRPRGHGGMGEVYEATDLYLEKKVALKTIKPTDSEGLPRPWQAYEARFRMEAQIGVRLRDPRSFHDGRDRLVTILDCHLMADGRPIALMDLFSGLTLANYLEKHGRVKFSTACQIARDVCAGLAFAHEHDVLHRDIKPQNIMLEPGAQLRAYITDFGVGKVLTPGETMLTCEGSPVGTPGWIPREQLLGIAPPSPATDMFAVGLLIFLMITGKGAFSHLGGDALRLLVTNAPPIAPMFTEFLSEYGEAERALALQVARCLSHSPNERPDASTMAAACARAERSARGRDGEAYVDATIEDESNQITSMIVEGLSAGSAAGVSRTRPDAGRRLPLGSLPTEVNSQPGPPPTLAPPERAAMRAADRARHAESSKLPAKSARSEPIAPSMTVPFPPPPTASLPHANHTPSSMSRTMDPALERQHVAHEAAAVAVLEQASAPPSAPGPQKRVLAIAGLGSMLGVLLLVGAGMFAYRYGTARAPAPSPAMPAVAAESSAVVPSAAAPSAATSATANPPAASASSRTVIADAAKVPALAKP</sequence>
<dbReference type="InterPro" id="IPR008271">
    <property type="entry name" value="Ser/Thr_kinase_AS"/>
</dbReference>
<keyword evidence="6" id="KW-0812">Transmembrane</keyword>
<feature type="transmembrane region" description="Helical" evidence="6">
    <location>
        <begin position="475"/>
        <end position="498"/>
    </location>
</feature>
<proteinExistence type="predicted"/>
<dbReference type="Proteomes" id="UP001374803">
    <property type="component" value="Chromosome"/>
</dbReference>
<dbReference type="SMART" id="SM00220">
    <property type="entry name" value="S_TKc"/>
    <property type="match status" value="1"/>
</dbReference>
<dbReference type="InterPro" id="IPR000719">
    <property type="entry name" value="Prot_kinase_dom"/>
</dbReference>
<dbReference type="InterPro" id="IPR011009">
    <property type="entry name" value="Kinase-like_dom_sf"/>
</dbReference>
<keyword evidence="6" id="KW-0472">Membrane</keyword>
<evidence type="ECO:0000313" key="9">
    <source>
        <dbReference type="Proteomes" id="UP001374803"/>
    </source>
</evidence>
<evidence type="ECO:0000256" key="3">
    <source>
        <dbReference type="ARBA" id="ARBA00022777"/>
    </source>
</evidence>
<evidence type="ECO:0000256" key="6">
    <source>
        <dbReference type="SAM" id="Phobius"/>
    </source>
</evidence>
<keyword evidence="4" id="KW-0067">ATP-binding</keyword>
<keyword evidence="8" id="KW-0723">Serine/threonine-protein kinase</keyword>
<keyword evidence="3 8" id="KW-0418">Kinase</keyword>
<keyword evidence="9" id="KW-1185">Reference proteome</keyword>